<comment type="catalytic activity">
    <reaction evidence="1">
        <text>ATP + protein L-histidine = ADP + protein N-phospho-L-histidine.</text>
        <dbReference type="EC" id="2.7.13.3"/>
    </reaction>
</comment>
<comment type="function">
    <text evidence="8">Putative oxygen sensor; modulates the activity of FixJ, a transcriptional activator of nitrogen fixation fixK gene. FixL probably acts as a kinase that phosphorylates FixJ.</text>
</comment>
<dbReference type="SMART" id="SM00388">
    <property type="entry name" value="HisKA"/>
    <property type="match status" value="1"/>
</dbReference>
<evidence type="ECO:0000256" key="8">
    <source>
        <dbReference type="ARBA" id="ARBA00059827"/>
    </source>
</evidence>
<dbReference type="InterPro" id="IPR036890">
    <property type="entry name" value="HATPase_C_sf"/>
</dbReference>
<proteinExistence type="predicted"/>
<dbReference type="SMART" id="SM00091">
    <property type="entry name" value="PAS"/>
    <property type="match status" value="1"/>
</dbReference>
<dbReference type="Pfam" id="PF13426">
    <property type="entry name" value="PAS_9"/>
    <property type="match status" value="1"/>
</dbReference>
<dbReference type="InterPro" id="IPR005467">
    <property type="entry name" value="His_kinase_dom"/>
</dbReference>
<evidence type="ECO:0000313" key="15">
    <source>
        <dbReference type="Proteomes" id="UP000199239"/>
    </source>
</evidence>
<dbReference type="Pfam" id="PF00512">
    <property type="entry name" value="HisKA"/>
    <property type="match status" value="1"/>
</dbReference>
<name>A0A1I6QSJ0_9RHOB</name>
<feature type="domain" description="Response regulatory" evidence="12">
    <location>
        <begin position="392"/>
        <end position="507"/>
    </location>
</feature>
<dbReference type="Pfam" id="PF02518">
    <property type="entry name" value="HATPase_c"/>
    <property type="match status" value="1"/>
</dbReference>
<keyword evidence="4" id="KW-0808">Transferase</keyword>
<evidence type="ECO:0000256" key="5">
    <source>
        <dbReference type="ARBA" id="ARBA00022741"/>
    </source>
</evidence>
<dbReference type="RefSeq" id="WP_093915090.1">
    <property type="nucleotide sequence ID" value="NZ_FPAJ01000001.1"/>
</dbReference>
<dbReference type="PRINTS" id="PR00344">
    <property type="entry name" value="BCTRLSENSOR"/>
</dbReference>
<reference evidence="15" key="1">
    <citation type="submission" date="2016-10" db="EMBL/GenBank/DDBJ databases">
        <authorList>
            <person name="Varghese N."/>
            <person name="Submissions S."/>
        </authorList>
    </citation>
    <scope>NUCLEOTIDE SEQUENCE [LARGE SCALE GENOMIC DNA]</scope>
    <source>
        <strain evidence="15">DSM 23422</strain>
    </source>
</reference>
<evidence type="ECO:0000256" key="3">
    <source>
        <dbReference type="ARBA" id="ARBA00022553"/>
    </source>
</evidence>
<dbReference type="FunFam" id="3.30.450.20:FF:000060">
    <property type="entry name" value="Sensor protein FixL"/>
    <property type="match status" value="1"/>
</dbReference>
<dbReference type="PROSITE" id="PS50110">
    <property type="entry name" value="RESPONSE_REGULATORY"/>
    <property type="match status" value="1"/>
</dbReference>
<organism evidence="14 15">
    <name type="scientific">Sulfitobacter marinus</name>
    <dbReference type="NCBI Taxonomy" id="394264"/>
    <lineage>
        <taxon>Bacteria</taxon>
        <taxon>Pseudomonadati</taxon>
        <taxon>Pseudomonadota</taxon>
        <taxon>Alphaproteobacteria</taxon>
        <taxon>Rhodobacterales</taxon>
        <taxon>Roseobacteraceae</taxon>
        <taxon>Sulfitobacter</taxon>
    </lineage>
</organism>
<dbReference type="InterPro" id="IPR035965">
    <property type="entry name" value="PAS-like_dom_sf"/>
</dbReference>
<dbReference type="InterPro" id="IPR011006">
    <property type="entry name" value="CheY-like_superfamily"/>
</dbReference>
<evidence type="ECO:0000259" key="13">
    <source>
        <dbReference type="PROSITE" id="PS50112"/>
    </source>
</evidence>
<evidence type="ECO:0000313" key="14">
    <source>
        <dbReference type="EMBL" id="SFS55364.1"/>
    </source>
</evidence>
<keyword evidence="5" id="KW-0547">Nucleotide-binding</keyword>
<dbReference type="GO" id="GO:0005524">
    <property type="term" value="F:ATP binding"/>
    <property type="evidence" value="ECO:0007669"/>
    <property type="project" value="UniProtKB-KW"/>
</dbReference>
<gene>
    <name evidence="14" type="ORF">SAMN04488040_0902</name>
</gene>
<dbReference type="PROSITE" id="PS50112">
    <property type="entry name" value="PAS"/>
    <property type="match status" value="1"/>
</dbReference>
<dbReference type="InterPro" id="IPR036097">
    <property type="entry name" value="HisK_dim/P_sf"/>
</dbReference>
<evidence type="ECO:0000256" key="10">
    <source>
        <dbReference type="PROSITE-ProRule" id="PRU00169"/>
    </source>
</evidence>
<dbReference type="InterPro" id="IPR000014">
    <property type="entry name" value="PAS"/>
</dbReference>
<keyword evidence="6 14" id="KW-0418">Kinase</keyword>
<dbReference type="Proteomes" id="UP000199239">
    <property type="component" value="Unassembled WGS sequence"/>
</dbReference>
<evidence type="ECO:0000256" key="4">
    <source>
        <dbReference type="ARBA" id="ARBA00022679"/>
    </source>
</evidence>
<dbReference type="GO" id="GO:0000155">
    <property type="term" value="F:phosphorelay sensor kinase activity"/>
    <property type="evidence" value="ECO:0007669"/>
    <property type="project" value="InterPro"/>
</dbReference>
<evidence type="ECO:0000259" key="12">
    <source>
        <dbReference type="PROSITE" id="PS50110"/>
    </source>
</evidence>
<dbReference type="AlphaFoldDB" id="A0A1I6QSJ0"/>
<feature type="domain" description="Histidine kinase" evidence="11">
    <location>
        <begin position="146"/>
        <end position="368"/>
    </location>
</feature>
<evidence type="ECO:0000256" key="9">
    <source>
        <dbReference type="ARBA" id="ARBA00070616"/>
    </source>
</evidence>
<dbReference type="OrthoDB" id="9796100at2"/>
<dbReference type="InterPro" id="IPR003661">
    <property type="entry name" value="HisK_dim/P_dom"/>
</dbReference>
<dbReference type="CDD" id="cd00082">
    <property type="entry name" value="HisKA"/>
    <property type="match status" value="1"/>
</dbReference>
<evidence type="ECO:0000256" key="1">
    <source>
        <dbReference type="ARBA" id="ARBA00000085"/>
    </source>
</evidence>
<feature type="modified residue" description="4-aspartylphosphate" evidence="10">
    <location>
        <position position="442"/>
    </location>
</feature>
<dbReference type="SMART" id="SM00387">
    <property type="entry name" value="HATPase_c"/>
    <property type="match status" value="1"/>
</dbReference>
<dbReference type="SUPFAM" id="SSF55874">
    <property type="entry name" value="ATPase domain of HSP90 chaperone/DNA topoisomerase II/histidine kinase"/>
    <property type="match status" value="1"/>
</dbReference>
<keyword evidence="15" id="KW-1185">Reference proteome</keyword>
<feature type="domain" description="PAS" evidence="13">
    <location>
        <begin position="6"/>
        <end position="76"/>
    </location>
</feature>
<dbReference type="SUPFAM" id="SSF47384">
    <property type="entry name" value="Homodimeric domain of signal transducing histidine kinase"/>
    <property type="match status" value="1"/>
</dbReference>
<dbReference type="InterPro" id="IPR004358">
    <property type="entry name" value="Sig_transdc_His_kin-like_C"/>
</dbReference>
<dbReference type="SUPFAM" id="SSF52172">
    <property type="entry name" value="CheY-like"/>
    <property type="match status" value="1"/>
</dbReference>
<dbReference type="EMBL" id="FPAJ01000001">
    <property type="protein sequence ID" value="SFS55364.1"/>
    <property type="molecule type" value="Genomic_DNA"/>
</dbReference>
<accession>A0A1I6QSJ0</accession>
<dbReference type="Gene3D" id="1.10.287.130">
    <property type="match status" value="1"/>
</dbReference>
<dbReference type="SMART" id="SM00448">
    <property type="entry name" value="REC"/>
    <property type="match status" value="1"/>
</dbReference>
<evidence type="ECO:0000256" key="6">
    <source>
        <dbReference type="ARBA" id="ARBA00022777"/>
    </source>
</evidence>
<dbReference type="Pfam" id="PF00072">
    <property type="entry name" value="Response_reg"/>
    <property type="match status" value="1"/>
</dbReference>
<dbReference type="STRING" id="394264.SAMN04488040_0902"/>
<evidence type="ECO:0000256" key="7">
    <source>
        <dbReference type="ARBA" id="ARBA00022840"/>
    </source>
</evidence>
<dbReference type="Gene3D" id="3.30.450.20">
    <property type="entry name" value="PAS domain"/>
    <property type="match status" value="1"/>
</dbReference>
<dbReference type="PANTHER" id="PTHR43065">
    <property type="entry name" value="SENSOR HISTIDINE KINASE"/>
    <property type="match status" value="1"/>
</dbReference>
<evidence type="ECO:0000256" key="2">
    <source>
        <dbReference type="ARBA" id="ARBA00012438"/>
    </source>
</evidence>
<dbReference type="SUPFAM" id="SSF55785">
    <property type="entry name" value="PYP-like sensor domain (PAS domain)"/>
    <property type="match status" value="1"/>
</dbReference>
<dbReference type="PROSITE" id="PS50109">
    <property type="entry name" value="HIS_KIN"/>
    <property type="match status" value="1"/>
</dbReference>
<keyword evidence="3 10" id="KW-0597">Phosphoprotein</keyword>
<dbReference type="NCBIfam" id="TIGR00229">
    <property type="entry name" value="sensory_box"/>
    <property type="match status" value="1"/>
</dbReference>
<dbReference type="PANTHER" id="PTHR43065:SF49">
    <property type="entry name" value="HISTIDINE KINASE"/>
    <property type="match status" value="1"/>
</dbReference>
<dbReference type="Gene3D" id="3.30.565.10">
    <property type="entry name" value="Histidine kinase-like ATPase, C-terminal domain"/>
    <property type="match status" value="1"/>
</dbReference>
<sequence length="512" mass="55406">MEIEDDGAVLLALLDAAVDAILISDQSGTILRVNKAAATLFGHTVEGLTGQNVKVLMPQSMAVQHDGFLRHHLETGEKRIIGLGRDVEGIRADGTIFPLHLSVGRADIAGEVAFVGILHDQSRRRAAEEAAARSQRMDAIGQMTGGIAHDFNNLLAVVIGNLELLEMDETREKSRAMITDALEAAELGADLTSRLMAFARTTNLKLDTVAMNDEVSRAVSMLRRTIGAHVTVEAALADDLWHTRADATQLQTAVLNLALNAQDAMPNGGKVFFETRNVVLDDSYIAQEIGIDTGSYVRLSVSDTGEGMSPETRNRAMEPFFTTKPTGEGTGLGLSMVYGFVKQSSGHVTIYSELGQGTTISLYFPASMDAKTKEVAAKDDDQAYGTIGADRLILLVEDDVRVMRLSKARLLAFGFRCITAETADAAWAILQERDDIDLVFTDLVMPGKMTGHDLAKRIAAEKPQLRVLMTSGFFEGVLRAEEIGADTAILRKPYRQAELAQALQAVFDETAP</sequence>
<dbReference type="Gene3D" id="3.40.50.2300">
    <property type="match status" value="1"/>
</dbReference>
<protein>
    <recommendedName>
        <fullName evidence="9">Sensor protein FixL</fullName>
        <ecNumber evidence="2">2.7.13.3</ecNumber>
    </recommendedName>
</protein>
<dbReference type="InterPro" id="IPR003594">
    <property type="entry name" value="HATPase_dom"/>
</dbReference>
<dbReference type="CDD" id="cd00130">
    <property type="entry name" value="PAS"/>
    <property type="match status" value="1"/>
</dbReference>
<dbReference type="EC" id="2.7.13.3" evidence="2"/>
<evidence type="ECO:0000259" key="11">
    <source>
        <dbReference type="PROSITE" id="PS50109"/>
    </source>
</evidence>
<dbReference type="InterPro" id="IPR001789">
    <property type="entry name" value="Sig_transdc_resp-reg_receiver"/>
</dbReference>
<keyword evidence="7" id="KW-0067">ATP-binding</keyword>